<comment type="caution">
    <text evidence="1">The sequence shown here is derived from an EMBL/GenBank/DDBJ whole genome shotgun (WGS) entry which is preliminary data.</text>
</comment>
<evidence type="ECO:0000313" key="1">
    <source>
        <dbReference type="EMBL" id="ODH39593.1"/>
    </source>
</evidence>
<dbReference type="InterPro" id="IPR032675">
    <property type="entry name" value="LRR_dom_sf"/>
</dbReference>
<evidence type="ECO:0000313" key="2">
    <source>
        <dbReference type="Proteomes" id="UP000242814"/>
    </source>
</evidence>
<protein>
    <recommendedName>
        <fullName evidence="3">F-box domain-containing protein</fullName>
    </recommendedName>
</protein>
<reference evidence="1 2" key="1">
    <citation type="submission" date="2016-06" db="EMBL/GenBank/DDBJ databases">
        <authorList>
            <person name="Kjaerup R.B."/>
            <person name="Dalgaard T.S."/>
            <person name="Juul-Madsen H.R."/>
        </authorList>
    </citation>
    <scope>NUCLEOTIDE SEQUENCE [LARGE SCALE GENOMIC DNA]</scope>
    <source>
        <strain evidence="1 2">Pb300</strain>
    </source>
</reference>
<sequence length="501" mass="57431">MAMLENLSTETVLEILQHVESAGDLAALSMQNRRFRAIIDMPTRRRFHCIRVRDKNLDECYKLLLEILQKPSLGSLVREVEVNRVGRWTFTNGDPCERGSQVEGGDVSLLRKKIRMAGFSCQREENIMIGILKERMSGWKLSESTHLFPTDFGAIVGMLLLASCPSIAKLELGDIAFPIEGFLTRANAKKTTAKALRNLREVRLIGLNNTMDDDDAFYHDYDLTKVLKFFHRLPAIEKISVETIKIGANGLFKLSPGRSNLRKIHICHSNLNSRYLARVIGHCKELEEFKYTIGQRCTLYPASIKPKTLGKALWSHRSTLQVLDLDLDNHISYGYGPCDEFENERYDFSDALLTPQPSDDELNKNLDLDCIAQNTFRIPGQDKYGKTIGTFEGFTVLSRLSIGVKLLLGPVEYNRRSSYRKTPLPFRLIDSLPRKIEYLRLRGYRAKENEMYTSYVEELMNCQEECFPLLKEIHGVERYILGVKTPESLEFYDTSYQPRDS</sequence>
<dbReference type="Gene3D" id="3.80.10.10">
    <property type="entry name" value="Ribonuclease Inhibitor"/>
    <property type="match status" value="1"/>
</dbReference>
<evidence type="ECO:0008006" key="3">
    <source>
        <dbReference type="Google" id="ProtNLM"/>
    </source>
</evidence>
<proteinExistence type="predicted"/>
<gene>
    <name evidence="1" type="ORF">ACO22_01835</name>
</gene>
<dbReference type="AlphaFoldDB" id="A0A1D2JKI8"/>
<accession>A0A1D2JKI8</accession>
<dbReference type="SUPFAM" id="SSF52047">
    <property type="entry name" value="RNI-like"/>
    <property type="match status" value="1"/>
</dbReference>
<dbReference type="Proteomes" id="UP000242814">
    <property type="component" value="Unassembled WGS sequence"/>
</dbReference>
<name>A0A1D2JKI8_PARBR</name>
<dbReference type="VEuPathDB" id="FungiDB:PABG_12538"/>
<dbReference type="EMBL" id="LZYO01000050">
    <property type="protein sequence ID" value="ODH39593.1"/>
    <property type="molecule type" value="Genomic_DNA"/>
</dbReference>
<dbReference type="VEuPathDB" id="FungiDB:PADG_05101"/>
<organism evidence="1 2">
    <name type="scientific">Paracoccidioides brasiliensis</name>
    <dbReference type="NCBI Taxonomy" id="121759"/>
    <lineage>
        <taxon>Eukaryota</taxon>
        <taxon>Fungi</taxon>
        <taxon>Dikarya</taxon>
        <taxon>Ascomycota</taxon>
        <taxon>Pezizomycotina</taxon>
        <taxon>Eurotiomycetes</taxon>
        <taxon>Eurotiomycetidae</taxon>
        <taxon>Onygenales</taxon>
        <taxon>Ajellomycetaceae</taxon>
        <taxon>Paracoccidioides</taxon>
    </lineage>
</organism>